<comment type="caution">
    <text evidence="1">The sequence shown here is derived from an EMBL/GenBank/DDBJ whole genome shotgun (WGS) entry which is preliminary data.</text>
</comment>
<dbReference type="Proteomes" id="UP001310890">
    <property type="component" value="Unassembled WGS sequence"/>
</dbReference>
<proteinExistence type="predicted"/>
<protein>
    <submittedName>
        <fullName evidence="1">Uncharacterized protein</fullName>
    </submittedName>
</protein>
<dbReference type="AlphaFoldDB" id="A0AAN7THH3"/>
<reference evidence="1" key="1">
    <citation type="submission" date="2023-08" db="EMBL/GenBank/DDBJ databases">
        <title>Black Yeasts Isolated from many extreme environments.</title>
        <authorList>
            <person name="Coleine C."/>
            <person name="Stajich J.E."/>
            <person name="Selbmann L."/>
        </authorList>
    </citation>
    <scope>NUCLEOTIDE SEQUENCE</scope>
    <source>
        <strain evidence="1">CCFEE 5401</strain>
    </source>
</reference>
<evidence type="ECO:0000313" key="2">
    <source>
        <dbReference type="Proteomes" id="UP001310890"/>
    </source>
</evidence>
<dbReference type="EMBL" id="JAVRRL010000012">
    <property type="protein sequence ID" value="KAK5115567.1"/>
    <property type="molecule type" value="Genomic_DNA"/>
</dbReference>
<accession>A0AAN7THH3</accession>
<evidence type="ECO:0000313" key="1">
    <source>
        <dbReference type="EMBL" id="KAK5115567.1"/>
    </source>
</evidence>
<name>A0AAN7THH3_9PEZI</name>
<organism evidence="1 2">
    <name type="scientific">Meristemomyces frigidus</name>
    <dbReference type="NCBI Taxonomy" id="1508187"/>
    <lineage>
        <taxon>Eukaryota</taxon>
        <taxon>Fungi</taxon>
        <taxon>Dikarya</taxon>
        <taxon>Ascomycota</taxon>
        <taxon>Pezizomycotina</taxon>
        <taxon>Dothideomycetes</taxon>
        <taxon>Dothideomycetidae</taxon>
        <taxon>Mycosphaerellales</taxon>
        <taxon>Teratosphaeriaceae</taxon>
        <taxon>Meristemomyces</taxon>
    </lineage>
</organism>
<gene>
    <name evidence="1" type="ORF">LTR62_001226</name>
</gene>
<sequence length="119" mass="13250">MAIGDVEWDVSTARPIIDGKTINPTTGAVQPSSIQTTYTQIDMFWHNMRGDRENGYFRGSRGPTGPSIDALFVRIAKVVEEGWVTLHSVTFTQYTCVVVCESEMTDIDFGKVVYGHTGW</sequence>